<evidence type="ECO:0000313" key="2">
    <source>
        <dbReference type="Proteomes" id="UP000054928"/>
    </source>
</evidence>
<dbReference type="Proteomes" id="UP000054928">
    <property type="component" value="Unassembled WGS sequence"/>
</dbReference>
<name>A0A0N7L5L3_PLAHL</name>
<dbReference type="EMBL" id="CCYD01000610">
    <property type="protein sequence ID" value="CEG41795.1"/>
    <property type="molecule type" value="Genomic_DNA"/>
</dbReference>
<protein>
    <submittedName>
        <fullName evidence="1">Uncharacterized protein</fullName>
    </submittedName>
</protein>
<dbReference type="GeneID" id="59052601"/>
<organism evidence="1 2">
    <name type="scientific">Plasmopara halstedii</name>
    <name type="common">Downy mildew of sunflower</name>
    <dbReference type="NCBI Taxonomy" id="4781"/>
    <lineage>
        <taxon>Eukaryota</taxon>
        <taxon>Sar</taxon>
        <taxon>Stramenopiles</taxon>
        <taxon>Oomycota</taxon>
        <taxon>Peronosporomycetes</taxon>
        <taxon>Peronosporales</taxon>
        <taxon>Peronosporaceae</taxon>
        <taxon>Plasmopara</taxon>
    </lineage>
</organism>
<proteinExistence type="predicted"/>
<evidence type="ECO:0000313" key="1">
    <source>
        <dbReference type="EMBL" id="CEG41795.1"/>
    </source>
</evidence>
<accession>A0A0N7L5L3</accession>
<reference evidence="2" key="1">
    <citation type="submission" date="2014-09" db="EMBL/GenBank/DDBJ databases">
        <authorList>
            <person name="Sharma Rahul"/>
            <person name="Thines Marco"/>
        </authorList>
    </citation>
    <scope>NUCLEOTIDE SEQUENCE [LARGE SCALE GENOMIC DNA]</scope>
</reference>
<keyword evidence="2" id="KW-1185">Reference proteome</keyword>
<dbReference type="AlphaFoldDB" id="A0A0N7L5L3"/>
<sequence length="61" mass="6895">MSHVKDRGLEGFLKDGLHVVPLFYVSKLFSFEGSVNDQTSDLLISQQFHQCRYCLATTLSS</sequence>
<dbReference type="RefSeq" id="XP_036263193.1">
    <property type="nucleotide sequence ID" value="XM_036407496.1"/>
</dbReference>